<keyword evidence="7" id="KW-0472">Membrane</keyword>
<accession>A0A9Q1K555</accession>
<evidence type="ECO:0000256" key="2">
    <source>
        <dbReference type="ARBA" id="ARBA00023015"/>
    </source>
</evidence>
<dbReference type="EMBL" id="JAKOGI010000322">
    <property type="protein sequence ID" value="KAJ8436958.1"/>
    <property type="molecule type" value="Genomic_DNA"/>
</dbReference>
<dbReference type="FunFam" id="4.10.280.10:FF:000050">
    <property type="entry name" value="Basic helix-loop-helix transcription factor"/>
    <property type="match status" value="1"/>
</dbReference>
<keyword evidence="3" id="KW-0238">DNA-binding</keyword>
<dbReference type="InterPro" id="IPR036638">
    <property type="entry name" value="HLH_DNA-bd_sf"/>
</dbReference>
<feature type="region of interest" description="Disordered" evidence="6">
    <location>
        <begin position="219"/>
        <end position="238"/>
    </location>
</feature>
<keyword evidence="4" id="KW-0804">Transcription</keyword>
<feature type="transmembrane region" description="Helical" evidence="7">
    <location>
        <begin position="12"/>
        <end position="35"/>
    </location>
</feature>
<dbReference type="Proteomes" id="UP001153076">
    <property type="component" value="Unassembled WGS sequence"/>
</dbReference>
<organism evidence="9 10">
    <name type="scientific">Carnegiea gigantea</name>
    <dbReference type="NCBI Taxonomy" id="171969"/>
    <lineage>
        <taxon>Eukaryota</taxon>
        <taxon>Viridiplantae</taxon>
        <taxon>Streptophyta</taxon>
        <taxon>Embryophyta</taxon>
        <taxon>Tracheophyta</taxon>
        <taxon>Spermatophyta</taxon>
        <taxon>Magnoliopsida</taxon>
        <taxon>eudicotyledons</taxon>
        <taxon>Gunneridae</taxon>
        <taxon>Pentapetalae</taxon>
        <taxon>Caryophyllales</taxon>
        <taxon>Cactineae</taxon>
        <taxon>Cactaceae</taxon>
        <taxon>Cactoideae</taxon>
        <taxon>Echinocereeae</taxon>
        <taxon>Carnegiea</taxon>
    </lineage>
</organism>
<dbReference type="InterPro" id="IPR011598">
    <property type="entry name" value="bHLH_dom"/>
</dbReference>
<evidence type="ECO:0000313" key="9">
    <source>
        <dbReference type="EMBL" id="KAJ8436958.1"/>
    </source>
</evidence>
<dbReference type="SUPFAM" id="SSF47459">
    <property type="entry name" value="HLH, helix-loop-helix DNA-binding domain"/>
    <property type="match status" value="1"/>
</dbReference>
<dbReference type="GO" id="GO:0005634">
    <property type="term" value="C:nucleus"/>
    <property type="evidence" value="ECO:0007669"/>
    <property type="project" value="UniProtKB-SubCell"/>
</dbReference>
<dbReference type="AlphaFoldDB" id="A0A9Q1K555"/>
<dbReference type="GO" id="GO:0010052">
    <property type="term" value="P:guard cell differentiation"/>
    <property type="evidence" value="ECO:0007669"/>
    <property type="project" value="InterPro"/>
</dbReference>
<dbReference type="Pfam" id="PF22754">
    <property type="entry name" value="bHLH-TF_ACT-like_plant"/>
    <property type="match status" value="1"/>
</dbReference>
<dbReference type="GO" id="GO:0046983">
    <property type="term" value="F:protein dimerization activity"/>
    <property type="evidence" value="ECO:0007669"/>
    <property type="project" value="InterPro"/>
</dbReference>
<dbReference type="GO" id="GO:0003700">
    <property type="term" value="F:DNA-binding transcription factor activity"/>
    <property type="evidence" value="ECO:0007669"/>
    <property type="project" value="InterPro"/>
</dbReference>
<evidence type="ECO:0000256" key="7">
    <source>
        <dbReference type="SAM" id="Phobius"/>
    </source>
</evidence>
<dbReference type="Pfam" id="PF00010">
    <property type="entry name" value="HLH"/>
    <property type="match status" value="1"/>
</dbReference>
<keyword evidence="2" id="KW-0805">Transcription regulation</keyword>
<gene>
    <name evidence="9" type="ORF">Cgig2_018905</name>
</gene>
<dbReference type="PANTHER" id="PTHR46684:SF6">
    <property type="entry name" value="TRANSCRIPTION FACTOR FAMA"/>
    <property type="match status" value="1"/>
</dbReference>
<dbReference type="GO" id="GO:0045893">
    <property type="term" value="P:positive regulation of DNA-templated transcription"/>
    <property type="evidence" value="ECO:0007669"/>
    <property type="project" value="TreeGrafter"/>
</dbReference>
<keyword evidence="7" id="KW-0812">Transmembrane</keyword>
<comment type="subcellular location">
    <subcellularLocation>
        <location evidence="1">Nucleus</location>
    </subcellularLocation>
</comment>
<dbReference type="PROSITE" id="PS50888">
    <property type="entry name" value="BHLH"/>
    <property type="match status" value="1"/>
</dbReference>
<dbReference type="CDD" id="cd11448">
    <property type="entry name" value="bHLH_AtFAMA_like"/>
    <property type="match status" value="1"/>
</dbReference>
<evidence type="ECO:0000256" key="4">
    <source>
        <dbReference type="ARBA" id="ARBA00023163"/>
    </source>
</evidence>
<dbReference type="InterPro" id="IPR054502">
    <property type="entry name" value="bHLH-TF_ACT-like_plant"/>
</dbReference>
<protein>
    <recommendedName>
        <fullName evidence="8">BHLH domain-containing protein</fullName>
    </recommendedName>
</protein>
<evidence type="ECO:0000256" key="6">
    <source>
        <dbReference type="SAM" id="MobiDB-lite"/>
    </source>
</evidence>
<feature type="domain" description="BHLH" evidence="8">
    <location>
        <begin position="247"/>
        <end position="298"/>
    </location>
</feature>
<evidence type="ECO:0000313" key="10">
    <source>
        <dbReference type="Proteomes" id="UP001153076"/>
    </source>
</evidence>
<evidence type="ECO:0000256" key="5">
    <source>
        <dbReference type="ARBA" id="ARBA00023242"/>
    </source>
</evidence>
<comment type="caution">
    <text evidence="9">The sequence shown here is derived from an EMBL/GenBank/DDBJ whole genome shotgun (WGS) entry which is preliminary data.</text>
</comment>
<dbReference type="OrthoDB" id="1939483at2759"/>
<reference evidence="9" key="1">
    <citation type="submission" date="2022-04" db="EMBL/GenBank/DDBJ databases">
        <title>Carnegiea gigantea Genome sequencing and assembly v2.</title>
        <authorList>
            <person name="Copetti D."/>
            <person name="Sanderson M.J."/>
            <person name="Burquez A."/>
            <person name="Wojciechowski M.F."/>
        </authorList>
    </citation>
    <scope>NUCLEOTIDE SEQUENCE</scope>
    <source>
        <strain evidence="9">SGP5-SGP5p</strain>
        <tissue evidence="9">Aerial part</tissue>
    </source>
</reference>
<dbReference type="Gene3D" id="4.10.280.10">
    <property type="entry name" value="Helix-loop-helix DNA-binding domain"/>
    <property type="match status" value="1"/>
</dbReference>
<sequence length="473" mass="52616">MFTGYMISKSVVCTIKLTNLFTALSHIIVVVMLFIDSVHPLLLLQEEAEGAMVDYIIPPHHHHHQQHHQNQQLLLEPGSIMSIGASVDRGLSFADVMQFADFGPKLGLHHPHDHHQQQDQDASIENFNRDGDRNNAIDAVNFLKFPVLNNQLIMSGGPGNGSHSNSEGVAQFIYDQQENRNANIYNNPVQLEFISNAAGNSMDENIVETTGEKIGQGNLEGVAAGKNTGATKRKRPRTIKTTEEVESQRMTHIAVERNRRKQMNEHLRVLRSLMPGSYVQRGDQASIIGGAIEFVRELEQLLQCLESQKRRRLYGDQGGPSTSALSLVQQPPLGFPPPLQETPGGAAMVPTHYQDDQMRLVEMDPTSCTAAGLLWEETAESKSSIADVEVKMSGFNALIKILSRRRPGQLIRVIADLEHLHFTILHTNITTIEQTVLYSFNVQVASEARFTAEDIASSVQQIFTFIHTNTNII</sequence>
<keyword evidence="5" id="KW-0539">Nucleus</keyword>
<keyword evidence="10" id="KW-1185">Reference proteome</keyword>
<keyword evidence="7" id="KW-1133">Transmembrane helix</keyword>
<dbReference type="GO" id="GO:0003677">
    <property type="term" value="F:DNA binding"/>
    <property type="evidence" value="ECO:0007669"/>
    <property type="project" value="UniProtKB-KW"/>
</dbReference>
<evidence type="ECO:0000256" key="1">
    <source>
        <dbReference type="ARBA" id="ARBA00004123"/>
    </source>
</evidence>
<dbReference type="InterPro" id="IPR044283">
    <property type="entry name" value="FAMA/SPEECHLESS/MUTE-like"/>
</dbReference>
<evidence type="ECO:0000259" key="8">
    <source>
        <dbReference type="PROSITE" id="PS50888"/>
    </source>
</evidence>
<proteinExistence type="predicted"/>
<dbReference type="PANTHER" id="PTHR46684">
    <property type="entry name" value="TRANSCRIPTION FACTOR FAMA"/>
    <property type="match status" value="1"/>
</dbReference>
<evidence type="ECO:0000256" key="3">
    <source>
        <dbReference type="ARBA" id="ARBA00023125"/>
    </source>
</evidence>
<name>A0A9Q1K555_9CARY</name>
<dbReference type="SMART" id="SM00353">
    <property type="entry name" value="HLH"/>
    <property type="match status" value="1"/>
</dbReference>